<accession>A0A4S2B3R2</accession>
<evidence type="ECO:0000256" key="2">
    <source>
        <dbReference type="SAM" id="MobiDB-lite"/>
    </source>
</evidence>
<evidence type="ECO:0000313" key="8">
    <source>
        <dbReference type="Proteomes" id="UP000305751"/>
    </source>
</evidence>
<dbReference type="SUPFAM" id="SSF47729">
    <property type="entry name" value="IHF-like DNA-binding proteins"/>
    <property type="match status" value="1"/>
</dbReference>
<dbReference type="NCBIfam" id="TIGR01201">
    <property type="entry name" value="HU_rel"/>
    <property type="match status" value="1"/>
</dbReference>
<evidence type="ECO:0000259" key="3">
    <source>
        <dbReference type="Pfam" id="PF18291"/>
    </source>
</evidence>
<dbReference type="EMBL" id="SPPV01000007">
    <property type="protein sequence ID" value="TFU51438.1"/>
    <property type="molecule type" value="Genomic_DNA"/>
</dbReference>
<keyword evidence="1 6" id="KW-0238">DNA-binding</keyword>
<evidence type="ECO:0000256" key="1">
    <source>
        <dbReference type="ARBA" id="ARBA00023125"/>
    </source>
</evidence>
<dbReference type="InterPro" id="IPR005902">
    <property type="entry name" value="HU_DNA-bd_put"/>
</dbReference>
<reference evidence="6 8" key="2">
    <citation type="submission" date="2019-04" db="EMBL/GenBank/DDBJ databases">
        <title>Microbes associate with the intestines of laboratory mice.</title>
        <authorList>
            <person name="Navarre W."/>
            <person name="Wong E."/>
            <person name="Huang K."/>
            <person name="Tropini C."/>
            <person name="Ng K."/>
            <person name="Yu B."/>
        </authorList>
    </citation>
    <scope>NUCLEOTIDE SEQUENCE [LARGE SCALE GENOMIC DNA]</scope>
    <source>
        <strain evidence="6 8">NM70_E10</strain>
    </source>
</reference>
<dbReference type="GO" id="GO:0003677">
    <property type="term" value="F:DNA binding"/>
    <property type="evidence" value="ECO:0007669"/>
    <property type="project" value="UniProtKB-KW"/>
</dbReference>
<keyword evidence="8" id="KW-1185">Reference proteome</keyword>
<feature type="compositionally biased region" description="Low complexity" evidence="2">
    <location>
        <begin position="128"/>
        <end position="142"/>
    </location>
</feature>
<reference evidence="5 7" key="1">
    <citation type="submission" date="2019-03" db="EMBL/GenBank/DDBJ databases">
        <title>Diversity of the mouse oral microbiome.</title>
        <authorList>
            <person name="Joseph S."/>
            <person name="Aduse-Opoku J."/>
            <person name="Curtis M."/>
            <person name="Wade W."/>
            <person name="Hashim A."/>
        </authorList>
    </citation>
    <scope>NUCLEOTIDE SEQUENCE [LARGE SCALE GENOMIC DNA]</scope>
    <source>
        <strain evidence="5 7">P2318</strain>
    </source>
</reference>
<evidence type="ECO:0000313" key="7">
    <source>
        <dbReference type="Proteomes" id="UP000298073"/>
    </source>
</evidence>
<dbReference type="EMBL" id="BLLS01000033">
    <property type="protein sequence ID" value="GFH86225.1"/>
    <property type="molecule type" value="Genomic_DNA"/>
</dbReference>
<dbReference type="InterPro" id="IPR041607">
    <property type="entry name" value="HU-HIG"/>
</dbReference>
<dbReference type="AlphaFoldDB" id="A0A4S2B3R2"/>
<name>A0A4S2B3R2_9BACE</name>
<organism evidence="6 8">
    <name type="scientific">Bacteroides acidifaciens</name>
    <dbReference type="NCBI Taxonomy" id="85831"/>
    <lineage>
        <taxon>Bacteria</taxon>
        <taxon>Pseudomonadati</taxon>
        <taxon>Bacteroidota</taxon>
        <taxon>Bacteroidia</taxon>
        <taxon>Bacteroidales</taxon>
        <taxon>Bacteroidaceae</taxon>
        <taxon>Bacteroides</taxon>
    </lineage>
</organism>
<evidence type="ECO:0000313" key="9">
    <source>
        <dbReference type="Proteomes" id="UP000491181"/>
    </source>
</evidence>
<dbReference type="Gene3D" id="4.10.520.10">
    <property type="entry name" value="IHF-like DNA-binding proteins"/>
    <property type="match status" value="1"/>
</dbReference>
<dbReference type="InterPro" id="IPR010992">
    <property type="entry name" value="IHF-like_DNA-bd_dom_sf"/>
</dbReference>
<protein>
    <submittedName>
        <fullName evidence="6">DNA-binding protein</fullName>
    </submittedName>
</protein>
<feature type="domain" description="HU" evidence="3">
    <location>
        <begin position="1"/>
        <end position="125"/>
    </location>
</feature>
<feature type="region of interest" description="Disordered" evidence="2">
    <location>
        <begin position="125"/>
        <end position="161"/>
    </location>
</feature>
<sequence>MALKYVVKKRVFGFDKTKTEKYVAQNVITNTVDFRDLCKEVSMYGMIPEGAVKHVIDALIDALNTNLNKGLSVQLGDFGCFRPGMNCKSQDAAEDVDADTIQRVKIVFTPGYKFKEMLEKVSIKKTEGNGSNASSGNNGGNNPEKPDGGDSGETPDPDPAA</sequence>
<evidence type="ECO:0000313" key="6">
    <source>
        <dbReference type="EMBL" id="TGY08729.1"/>
    </source>
</evidence>
<evidence type="ECO:0000313" key="5">
    <source>
        <dbReference type="EMBL" id="TFU51438.1"/>
    </source>
</evidence>
<dbReference type="RefSeq" id="WP_024986058.1">
    <property type="nucleotide sequence ID" value="NZ_BLLS01000033.1"/>
</dbReference>
<comment type="caution">
    <text evidence="6">The sequence shown here is derived from an EMBL/GenBank/DDBJ whole genome shotgun (WGS) entry which is preliminary data.</text>
</comment>
<dbReference type="Proteomes" id="UP000491181">
    <property type="component" value="Unassembled WGS sequence"/>
</dbReference>
<reference evidence="4 9" key="3">
    <citation type="journal article" date="2020" name="Microbiome">
        <title>Single-cell genomics of uncultured bacteria reveals dietary fiber responders in the mouse gut microbiota.</title>
        <authorList>
            <person name="Chijiiwa R."/>
            <person name="Hosokawa M."/>
            <person name="Kogawa M."/>
            <person name="Nishikawa Y."/>
            <person name="Ide K."/>
            <person name="Sakanashi C."/>
            <person name="Takahashi K."/>
            <person name="Takeyama H."/>
        </authorList>
    </citation>
    <scope>NUCLEOTIDE SEQUENCE [LARGE SCALE GENOMIC DNA]</scope>
    <source>
        <strain evidence="4">IMSAGC_001</strain>
    </source>
</reference>
<proteinExistence type="predicted"/>
<evidence type="ECO:0000313" key="4">
    <source>
        <dbReference type="EMBL" id="GFH86225.1"/>
    </source>
</evidence>
<dbReference type="Proteomes" id="UP000305751">
    <property type="component" value="Unassembled WGS sequence"/>
</dbReference>
<dbReference type="OrthoDB" id="1122369at2"/>
<dbReference type="Proteomes" id="UP000298073">
    <property type="component" value="Unassembled WGS sequence"/>
</dbReference>
<dbReference type="GeneID" id="93045686"/>
<dbReference type="EMBL" id="SRZA01000001">
    <property type="protein sequence ID" value="TGY08729.1"/>
    <property type="molecule type" value="Genomic_DNA"/>
</dbReference>
<dbReference type="Pfam" id="PF18291">
    <property type="entry name" value="HU-HIG"/>
    <property type="match status" value="1"/>
</dbReference>
<gene>
    <name evidence="5" type="ORF">E4T97_05140</name>
    <name evidence="6" type="ORF">E5356_00410</name>
    <name evidence="4" type="ORF">IMSAGC001_01632</name>
</gene>